<feature type="domain" description="Heterokaryon incompatibility" evidence="1">
    <location>
        <begin position="25"/>
        <end position="116"/>
    </location>
</feature>
<proteinExistence type="predicted"/>
<evidence type="ECO:0000313" key="2">
    <source>
        <dbReference type="EMBL" id="KAF2868379.1"/>
    </source>
</evidence>
<dbReference type="Proteomes" id="UP000481861">
    <property type="component" value="Unassembled WGS sequence"/>
</dbReference>
<dbReference type="EMBL" id="JAADJZ010000019">
    <property type="protein sequence ID" value="KAF2868379.1"/>
    <property type="molecule type" value="Genomic_DNA"/>
</dbReference>
<gene>
    <name evidence="2" type="ORF">BDV95DRAFT_579728</name>
</gene>
<comment type="caution">
    <text evidence="2">The sequence shown here is derived from an EMBL/GenBank/DDBJ whole genome shotgun (WGS) entry which is preliminary data.</text>
</comment>
<feature type="non-terminal residue" evidence="2">
    <location>
        <position position="446"/>
    </location>
</feature>
<keyword evidence="3" id="KW-1185">Reference proteome</keyword>
<dbReference type="InterPro" id="IPR010730">
    <property type="entry name" value="HET"/>
</dbReference>
<dbReference type="PANTHER" id="PTHR10622:SF13">
    <property type="entry name" value="NACHT DOMAIN-CONTAINING PROTEIN"/>
    <property type="match status" value="1"/>
</dbReference>
<dbReference type="OrthoDB" id="674604at2759"/>
<protein>
    <submittedName>
        <fullName evidence="2">Heterokaryon incompatibility protein-domain-containing protein</fullName>
    </submittedName>
</protein>
<dbReference type="AlphaFoldDB" id="A0A7C8M4U3"/>
<dbReference type="InterPro" id="IPR028994">
    <property type="entry name" value="Integrin_alpha_N"/>
</dbReference>
<name>A0A7C8M4U3_9PLEO</name>
<organism evidence="2 3">
    <name type="scientific">Massariosphaeria phaeospora</name>
    <dbReference type="NCBI Taxonomy" id="100035"/>
    <lineage>
        <taxon>Eukaryota</taxon>
        <taxon>Fungi</taxon>
        <taxon>Dikarya</taxon>
        <taxon>Ascomycota</taxon>
        <taxon>Pezizomycotina</taxon>
        <taxon>Dothideomycetes</taxon>
        <taxon>Pleosporomycetidae</taxon>
        <taxon>Pleosporales</taxon>
        <taxon>Pleosporales incertae sedis</taxon>
        <taxon>Massariosphaeria</taxon>
    </lineage>
</organism>
<evidence type="ECO:0000313" key="3">
    <source>
        <dbReference type="Proteomes" id="UP000481861"/>
    </source>
</evidence>
<sequence>MHLLQRQADGSFQLVYRTPNNIPPYAILSHTWEAEEVTFRDMVEGIGTTKAGYRKISFCGKQAASEGLQFFWVDTCCIDKDSSAELTEAINSMFRWYRNAAKCYVYLEDVSADSSAEKFKKSRWFTRGWTLQEMLASKCVEFFSTEGQLIGSKSSRVQEIAEITRIPTEALQGRPLSYFSVEQRMLWTKNRETTLEEDMAYSLLGIFDIHMPLIYGEGKERAFKRLRTEIKYDQENTAVMPLENAQGWLDTTIDKDVLEYSRQRLSDNNGWSKHEEDVALRSDFFKFVLRTPTALHETNKHFKLLMRNSNDKRRPDLIAVKKTGFGERSIEVHVVSGASHYSNFSLQIATPLKYQSLAAQYDFALSDWNGDGTSDLFMIKKNNTGTNSTEVHILSGASDFQDTMLQLGTVLDETDETFAFGMGRWNAGDTPDLFAIKKSKTGTNTT</sequence>
<evidence type="ECO:0000259" key="1">
    <source>
        <dbReference type="Pfam" id="PF06985"/>
    </source>
</evidence>
<dbReference type="PANTHER" id="PTHR10622">
    <property type="entry name" value="HET DOMAIN-CONTAINING PROTEIN"/>
    <property type="match status" value="1"/>
</dbReference>
<dbReference type="Pfam" id="PF06985">
    <property type="entry name" value="HET"/>
    <property type="match status" value="1"/>
</dbReference>
<dbReference type="SUPFAM" id="SSF69318">
    <property type="entry name" value="Integrin alpha N-terminal domain"/>
    <property type="match status" value="1"/>
</dbReference>
<reference evidence="2 3" key="1">
    <citation type="submission" date="2020-01" db="EMBL/GenBank/DDBJ databases">
        <authorList>
            <consortium name="DOE Joint Genome Institute"/>
            <person name="Haridas S."/>
            <person name="Albert R."/>
            <person name="Binder M."/>
            <person name="Bloem J."/>
            <person name="Labutti K."/>
            <person name="Salamov A."/>
            <person name="Andreopoulos B."/>
            <person name="Baker S.E."/>
            <person name="Barry K."/>
            <person name="Bills G."/>
            <person name="Bluhm B.H."/>
            <person name="Cannon C."/>
            <person name="Castanera R."/>
            <person name="Culley D.E."/>
            <person name="Daum C."/>
            <person name="Ezra D."/>
            <person name="Gonzalez J.B."/>
            <person name="Henrissat B."/>
            <person name="Kuo A."/>
            <person name="Liang C."/>
            <person name="Lipzen A."/>
            <person name="Lutzoni F."/>
            <person name="Magnuson J."/>
            <person name="Mondo S."/>
            <person name="Nolan M."/>
            <person name="Ohm R."/>
            <person name="Pangilinan J."/>
            <person name="Park H.-J.H."/>
            <person name="Ramirez L."/>
            <person name="Alfaro M."/>
            <person name="Sun H."/>
            <person name="Tritt A."/>
            <person name="Yoshinaga Y."/>
            <person name="Zwiers L.-H.L."/>
            <person name="Turgeon B.G."/>
            <person name="Goodwin S.B."/>
            <person name="Spatafora J.W."/>
            <person name="Crous P.W."/>
            <person name="Grigoriev I.V."/>
        </authorList>
    </citation>
    <scope>NUCLEOTIDE SEQUENCE [LARGE SCALE GENOMIC DNA]</scope>
    <source>
        <strain evidence="2 3">CBS 611.86</strain>
    </source>
</reference>
<accession>A0A7C8M4U3</accession>